<proteinExistence type="predicted"/>
<name>D5EN31_CORAD</name>
<dbReference type="EMBL" id="CP001998">
    <property type="protein sequence ID" value="ADE53466.1"/>
    <property type="molecule type" value="Genomic_DNA"/>
</dbReference>
<feature type="compositionally biased region" description="Basic residues" evidence="3">
    <location>
        <begin position="363"/>
        <end position="374"/>
    </location>
</feature>
<dbReference type="SUPFAM" id="SSF48179">
    <property type="entry name" value="6-phosphogluconate dehydrogenase C-terminal domain-like"/>
    <property type="match status" value="1"/>
</dbReference>
<feature type="domain" description="6-phosphogluconate dehydrogenase NADP-binding" evidence="4">
    <location>
        <begin position="61"/>
        <end position="222"/>
    </location>
</feature>
<dbReference type="PANTHER" id="PTHR22981:SF7">
    <property type="entry name" value="3-HYDROXYISOBUTYRATE DEHYDROGENASE, MITOCHONDRIAL"/>
    <property type="match status" value="1"/>
</dbReference>
<evidence type="ECO:0000313" key="6">
    <source>
        <dbReference type="EMBL" id="ADE53466.1"/>
    </source>
</evidence>
<dbReference type="InterPro" id="IPR002204">
    <property type="entry name" value="3-OH-isobutyrate_DH-rel_CS"/>
</dbReference>
<keyword evidence="2" id="KW-0520">NAD</keyword>
<dbReference type="STRING" id="583355.Caka_0441"/>
<dbReference type="PANTHER" id="PTHR22981">
    <property type="entry name" value="3-HYDROXYISOBUTYRATE DEHYDROGENASE-RELATED"/>
    <property type="match status" value="1"/>
</dbReference>
<dbReference type="PROSITE" id="PS00895">
    <property type="entry name" value="3_HYDROXYISOBUT_DH"/>
    <property type="match status" value="1"/>
</dbReference>
<feature type="region of interest" description="Disordered" evidence="3">
    <location>
        <begin position="349"/>
        <end position="398"/>
    </location>
</feature>
<dbReference type="Gene3D" id="1.10.1040.10">
    <property type="entry name" value="N-(1-d-carboxylethyl)-l-norvaline Dehydrogenase, domain 2"/>
    <property type="match status" value="1"/>
</dbReference>
<evidence type="ECO:0000259" key="5">
    <source>
        <dbReference type="Pfam" id="PF14833"/>
    </source>
</evidence>
<feature type="domain" description="3-hydroxyisobutyrate dehydrogenase-like NAD-binding" evidence="5">
    <location>
        <begin position="225"/>
        <end position="344"/>
    </location>
</feature>
<reference evidence="6 7" key="1">
    <citation type="journal article" date="2010" name="Stand. Genomic Sci.">
        <title>Complete genome sequence of Coraliomargarita akajimensis type strain (04OKA010-24).</title>
        <authorList>
            <person name="Mavromatis K."/>
            <person name="Abt B."/>
            <person name="Brambilla E."/>
            <person name="Lapidus A."/>
            <person name="Copeland A."/>
            <person name="Deshpande S."/>
            <person name="Nolan M."/>
            <person name="Lucas S."/>
            <person name="Tice H."/>
            <person name="Cheng J.F."/>
            <person name="Han C."/>
            <person name="Detter J.C."/>
            <person name="Woyke T."/>
            <person name="Goodwin L."/>
            <person name="Pitluck S."/>
            <person name="Held B."/>
            <person name="Brettin T."/>
            <person name="Tapia R."/>
            <person name="Ivanova N."/>
            <person name="Mikhailova N."/>
            <person name="Pati A."/>
            <person name="Liolios K."/>
            <person name="Chen A."/>
            <person name="Palaniappan K."/>
            <person name="Land M."/>
            <person name="Hauser L."/>
            <person name="Chang Y.J."/>
            <person name="Jeffries C.D."/>
            <person name="Rohde M."/>
            <person name="Goker M."/>
            <person name="Bristow J."/>
            <person name="Eisen J.A."/>
            <person name="Markowitz V."/>
            <person name="Hugenholtz P."/>
            <person name="Klenk H.P."/>
            <person name="Kyrpides N.C."/>
        </authorList>
    </citation>
    <scope>NUCLEOTIDE SEQUENCE [LARGE SCALE GENOMIC DNA]</scope>
    <source>
        <strain evidence="7">DSM 45221 / IAM 15411 / JCM 23193 / KCTC 12865</strain>
    </source>
</reference>
<dbReference type="GO" id="GO:0016054">
    <property type="term" value="P:organic acid catabolic process"/>
    <property type="evidence" value="ECO:0007669"/>
    <property type="project" value="UniProtKB-ARBA"/>
</dbReference>
<gene>
    <name evidence="6" type="ordered locus">Caka_0441</name>
</gene>
<dbReference type="KEGG" id="caa:Caka_0441"/>
<dbReference type="InterPro" id="IPR036291">
    <property type="entry name" value="NAD(P)-bd_dom_sf"/>
</dbReference>
<feature type="region of interest" description="Disordered" evidence="3">
    <location>
        <begin position="1"/>
        <end position="58"/>
    </location>
</feature>
<dbReference type="HOGENOM" id="CLU_035117_0_6_0"/>
<dbReference type="GO" id="GO:0051287">
    <property type="term" value="F:NAD binding"/>
    <property type="evidence" value="ECO:0007669"/>
    <property type="project" value="InterPro"/>
</dbReference>
<feature type="compositionally biased region" description="Basic residues" evidence="3">
    <location>
        <begin position="385"/>
        <end position="398"/>
    </location>
</feature>
<feature type="compositionally biased region" description="Basic and acidic residues" evidence="3">
    <location>
        <begin position="375"/>
        <end position="384"/>
    </location>
</feature>
<dbReference type="Pfam" id="PF14833">
    <property type="entry name" value="NAD_binding_11"/>
    <property type="match status" value="1"/>
</dbReference>
<dbReference type="InterPro" id="IPR008927">
    <property type="entry name" value="6-PGluconate_DH-like_C_sf"/>
</dbReference>
<dbReference type="OrthoDB" id="9777604at2"/>
<dbReference type="InterPro" id="IPR013328">
    <property type="entry name" value="6PGD_dom2"/>
</dbReference>
<dbReference type="Pfam" id="PF03446">
    <property type="entry name" value="NAD_binding_2"/>
    <property type="match status" value="1"/>
</dbReference>
<evidence type="ECO:0000256" key="1">
    <source>
        <dbReference type="ARBA" id="ARBA00023002"/>
    </source>
</evidence>
<dbReference type="GO" id="GO:0016616">
    <property type="term" value="F:oxidoreductase activity, acting on the CH-OH group of donors, NAD or NADP as acceptor"/>
    <property type="evidence" value="ECO:0007669"/>
    <property type="project" value="TreeGrafter"/>
</dbReference>
<dbReference type="InterPro" id="IPR006115">
    <property type="entry name" value="6PGDH_NADP-bd"/>
</dbReference>
<dbReference type="AlphaFoldDB" id="D5EN31"/>
<evidence type="ECO:0000313" key="7">
    <source>
        <dbReference type="Proteomes" id="UP000000925"/>
    </source>
</evidence>
<protein>
    <submittedName>
        <fullName evidence="6">6-phosphogluconate dehydrogenase NAD-binding protein</fullName>
    </submittedName>
</protein>
<evidence type="ECO:0000256" key="2">
    <source>
        <dbReference type="ARBA" id="ARBA00023027"/>
    </source>
</evidence>
<sequence length="398" mass="42070">MAIKRTTTKRTAVKTTRKVAAKKAPVKKRAASKTPAKKAPVRKRATKKTAAKKRAPRKRTKIGVVGLGRMGANMARRLKDCGYSLAAVYDINREAAETLASELGVPAVTTLAEVTALSEIVITVVTDDAAMKAIFTGKKDHLLKGAEGTVFINCATISPKVHMEVEALAEAAGASSLEGCMASSIPQARAGSLYLMIGGQETVFRKVKSVLSALSKDLIYVGESGSAAKVKALVNMVMNINTAALAEGLGLGAALDLDLQMLCKVFAQTGANSRVLETDAADMLDRDHDCFFSSAHAAKDSGIALKLAKQAGVATPLGKATKAQYDLLGKAGLGELDKSAVAELTFPGRYPSLPAVKPEKLHAKPTKKTKKKSEKKPSKDEAKKSKGGKKTKNKKKKR</sequence>
<keyword evidence="1" id="KW-0560">Oxidoreductase</keyword>
<evidence type="ECO:0000259" key="4">
    <source>
        <dbReference type="Pfam" id="PF03446"/>
    </source>
</evidence>
<accession>D5EN31</accession>
<dbReference type="Proteomes" id="UP000000925">
    <property type="component" value="Chromosome"/>
</dbReference>
<dbReference type="SUPFAM" id="SSF51735">
    <property type="entry name" value="NAD(P)-binding Rossmann-fold domains"/>
    <property type="match status" value="1"/>
</dbReference>
<dbReference type="InterPro" id="IPR029154">
    <property type="entry name" value="HIBADH-like_NADP-bd"/>
</dbReference>
<organism evidence="6 7">
    <name type="scientific">Coraliomargarita akajimensis (strain DSM 45221 / IAM 15411 / JCM 23193 / KCTC 12865 / 04OKA010-24)</name>
    <dbReference type="NCBI Taxonomy" id="583355"/>
    <lineage>
        <taxon>Bacteria</taxon>
        <taxon>Pseudomonadati</taxon>
        <taxon>Verrucomicrobiota</taxon>
        <taxon>Opitutia</taxon>
        <taxon>Puniceicoccales</taxon>
        <taxon>Coraliomargaritaceae</taxon>
        <taxon>Coraliomargarita</taxon>
    </lineage>
</organism>
<dbReference type="GO" id="GO:0050661">
    <property type="term" value="F:NADP binding"/>
    <property type="evidence" value="ECO:0007669"/>
    <property type="project" value="InterPro"/>
</dbReference>
<evidence type="ECO:0000256" key="3">
    <source>
        <dbReference type="SAM" id="MobiDB-lite"/>
    </source>
</evidence>
<keyword evidence="7" id="KW-1185">Reference proteome</keyword>
<dbReference type="RefSeq" id="WP_013042191.1">
    <property type="nucleotide sequence ID" value="NC_014008.1"/>
</dbReference>
<dbReference type="Gene3D" id="3.40.50.720">
    <property type="entry name" value="NAD(P)-binding Rossmann-like Domain"/>
    <property type="match status" value="1"/>
</dbReference>
<dbReference type="eggNOG" id="COG2084">
    <property type="taxonomic scope" value="Bacteria"/>
</dbReference>